<keyword evidence="2" id="KW-1185">Reference proteome</keyword>
<accession>A0A0D0EBX0</accession>
<dbReference type="Proteomes" id="UP000054538">
    <property type="component" value="Unassembled WGS sequence"/>
</dbReference>
<organism evidence="1 2">
    <name type="scientific">Paxillus rubicundulus Ve08.2h10</name>
    <dbReference type="NCBI Taxonomy" id="930991"/>
    <lineage>
        <taxon>Eukaryota</taxon>
        <taxon>Fungi</taxon>
        <taxon>Dikarya</taxon>
        <taxon>Basidiomycota</taxon>
        <taxon>Agaricomycotina</taxon>
        <taxon>Agaricomycetes</taxon>
        <taxon>Agaricomycetidae</taxon>
        <taxon>Boletales</taxon>
        <taxon>Paxilineae</taxon>
        <taxon>Paxillaceae</taxon>
        <taxon>Paxillus</taxon>
    </lineage>
</organism>
<dbReference type="AlphaFoldDB" id="A0A0D0EBX0"/>
<gene>
    <name evidence="1" type="ORF">PAXRUDRAFT_695751</name>
</gene>
<name>A0A0D0EBX0_9AGAM</name>
<dbReference type="EMBL" id="KN824896">
    <property type="protein sequence ID" value="KIK98355.1"/>
    <property type="molecule type" value="Genomic_DNA"/>
</dbReference>
<dbReference type="InParanoid" id="A0A0D0EBX0"/>
<reference evidence="1 2" key="1">
    <citation type="submission" date="2014-04" db="EMBL/GenBank/DDBJ databases">
        <authorList>
            <consortium name="DOE Joint Genome Institute"/>
            <person name="Kuo A."/>
            <person name="Kohler A."/>
            <person name="Jargeat P."/>
            <person name="Nagy L.G."/>
            <person name="Floudas D."/>
            <person name="Copeland A."/>
            <person name="Barry K.W."/>
            <person name="Cichocki N."/>
            <person name="Veneault-Fourrey C."/>
            <person name="LaButti K."/>
            <person name="Lindquist E.A."/>
            <person name="Lipzen A."/>
            <person name="Lundell T."/>
            <person name="Morin E."/>
            <person name="Murat C."/>
            <person name="Sun H."/>
            <person name="Tunlid A."/>
            <person name="Henrissat B."/>
            <person name="Grigoriev I.V."/>
            <person name="Hibbett D.S."/>
            <person name="Martin F."/>
            <person name="Nordberg H.P."/>
            <person name="Cantor M.N."/>
            <person name="Hua S.X."/>
        </authorList>
    </citation>
    <scope>NUCLEOTIDE SEQUENCE [LARGE SCALE GENOMIC DNA]</scope>
    <source>
        <strain evidence="1 2">Ve08.2h10</strain>
    </source>
</reference>
<reference evidence="2" key="2">
    <citation type="submission" date="2015-01" db="EMBL/GenBank/DDBJ databases">
        <title>Evolutionary Origins and Diversification of the Mycorrhizal Mutualists.</title>
        <authorList>
            <consortium name="DOE Joint Genome Institute"/>
            <consortium name="Mycorrhizal Genomics Consortium"/>
            <person name="Kohler A."/>
            <person name="Kuo A."/>
            <person name="Nagy L.G."/>
            <person name="Floudas D."/>
            <person name="Copeland A."/>
            <person name="Barry K.W."/>
            <person name="Cichocki N."/>
            <person name="Veneault-Fourrey C."/>
            <person name="LaButti K."/>
            <person name="Lindquist E.A."/>
            <person name="Lipzen A."/>
            <person name="Lundell T."/>
            <person name="Morin E."/>
            <person name="Murat C."/>
            <person name="Riley R."/>
            <person name="Ohm R."/>
            <person name="Sun H."/>
            <person name="Tunlid A."/>
            <person name="Henrissat B."/>
            <person name="Grigoriev I.V."/>
            <person name="Hibbett D.S."/>
            <person name="Martin F."/>
        </authorList>
    </citation>
    <scope>NUCLEOTIDE SEQUENCE [LARGE SCALE GENOMIC DNA]</scope>
    <source>
        <strain evidence="2">Ve08.2h10</strain>
    </source>
</reference>
<evidence type="ECO:0000313" key="1">
    <source>
        <dbReference type="EMBL" id="KIK98355.1"/>
    </source>
</evidence>
<evidence type="ECO:0000313" key="2">
    <source>
        <dbReference type="Proteomes" id="UP000054538"/>
    </source>
</evidence>
<protein>
    <submittedName>
        <fullName evidence="1">Uncharacterized protein</fullName>
    </submittedName>
</protein>
<sequence length="97" mass="11581">MQVYDTPFEVPCALSYHYIRVNTIVLKRQPSHGCKYLRLEAIPLMQSHCPRSMYPDNCQVLNVQCLLLEFRVYYWFTRVRSDRRSKEAISRSLHVLT</sequence>
<proteinExistence type="predicted"/>
<dbReference type="HOGENOM" id="CLU_2347373_0_0_1"/>